<dbReference type="GeneID" id="14920208"/>
<dbReference type="Proteomes" id="UP000011083">
    <property type="component" value="Unassembled WGS sequence"/>
</dbReference>
<dbReference type="EMBL" id="KB007933">
    <property type="protein sequence ID" value="ELR19428.1"/>
    <property type="molecule type" value="Genomic_DNA"/>
</dbReference>
<dbReference type="RefSeq" id="XP_004341514.1">
    <property type="nucleotide sequence ID" value="XM_004341466.1"/>
</dbReference>
<proteinExistence type="predicted"/>
<evidence type="ECO:0000313" key="1">
    <source>
        <dbReference type="EMBL" id="ELR19428.1"/>
    </source>
</evidence>
<keyword evidence="2" id="KW-1185">Reference proteome</keyword>
<dbReference type="Gene3D" id="3.40.50.150">
    <property type="entry name" value="Vaccinia Virus protein VP39"/>
    <property type="match status" value="1"/>
</dbReference>
<organism evidence="1 2">
    <name type="scientific">Acanthamoeba castellanii (strain ATCC 30010 / Neff)</name>
    <dbReference type="NCBI Taxonomy" id="1257118"/>
    <lineage>
        <taxon>Eukaryota</taxon>
        <taxon>Amoebozoa</taxon>
        <taxon>Discosea</taxon>
        <taxon>Longamoebia</taxon>
        <taxon>Centramoebida</taxon>
        <taxon>Acanthamoebidae</taxon>
        <taxon>Acanthamoeba</taxon>
    </lineage>
</organism>
<name>L8H3W8_ACACF</name>
<gene>
    <name evidence="1" type="ORF">ACA1_266850</name>
</gene>
<dbReference type="VEuPathDB" id="AmoebaDB:ACA1_266850"/>
<dbReference type="STRING" id="1257118.L8H3W8"/>
<evidence type="ECO:0000313" key="2">
    <source>
        <dbReference type="Proteomes" id="UP000011083"/>
    </source>
</evidence>
<reference evidence="1 2" key="1">
    <citation type="journal article" date="2013" name="Genome Biol.">
        <title>Genome of Acanthamoeba castellanii highlights extensive lateral gene transfer and early evolution of tyrosine kinase signaling.</title>
        <authorList>
            <person name="Clarke M."/>
            <person name="Lohan A.J."/>
            <person name="Liu B."/>
            <person name="Lagkouvardos I."/>
            <person name="Roy S."/>
            <person name="Zafar N."/>
            <person name="Bertelli C."/>
            <person name="Schilde C."/>
            <person name="Kianianmomeni A."/>
            <person name="Burglin T.R."/>
            <person name="Frech C."/>
            <person name="Turcotte B."/>
            <person name="Kopec K.O."/>
            <person name="Synnott J.M."/>
            <person name="Choo C."/>
            <person name="Paponov I."/>
            <person name="Finkler A."/>
            <person name="Soon Heng Tan C."/>
            <person name="Hutchins A.P."/>
            <person name="Weinmeier T."/>
            <person name="Rattei T."/>
            <person name="Chu J.S."/>
            <person name="Gimenez G."/>
            <person name="Irimia M."/>
            <person name="Rigden D.J."/>
            <person name="Fitzpatrick D.A."/>
            <person name="Lorenzo-Morales J."/>
            <person name="Bateman A."/>
            <person name="Chiu C.H."/>
            <person name="Tang P."/>
            <person name="Hegemann P."/>
            <person name="Fromm H."/>
            <person name="Raoult D."/>
            <person name="Greub G."/>
            <person name="Miranda-Saavedra D."/>
            <person name="Chen N."/>
            <person name="Nash P."/>
            <person name="Ginger M.L."/>
            <person name="Horn M."/>
            <person name="Schaap P."/>
            <person name="Caler L."/>
            <person name="Loftus B."/>
        </authorList>
    </citation>
    <scope>NUCLEOTIDE SEQUENCE [LARGE SCALE GENOMIC DNA]</scope>
    <source>
        <strain evidence="1 2">Neff</strain>
    </source>
</reference>
<accession>L8H3W8</accession>
<dbReference type="AlphaFoldDB" id="L8H3W8"/>
<protein>
    <submittedName>
        <fullName evidence="1">Hardsurface induced protein 5, putative</fullName>
    </submittedName>
</protein>
<dbReference type="InterPro" id="IPR029063">
    <property type="entry name" value="SAM-dependent_MTases_sf"/>
</dbReference>
<dbReference type="SUPFAM" id="SSF53335">
    <property type="entry name" value="S-adenosyl-L-methionine-dependent methyltransferases"/>
    <property type="match status" value="1"/>
</dbReference>
<sequence>MSAGGLYFLSGLHTSYQKSHNGGYKVGETVMEVKEVLDGLHGQGTGGALQHVSPAIASFDCMPDLCVFVHRSYEPKVQNGKSDFHTAAMAQKPVTDKIAPHNYDLFYEKYLNSIHLGGRSIAPYDNQCHLPSFASPISYFKNMLEIHIFEFSQNCAQSWALEHKPDAELHFGDQANVAHLQAMLDKLTGPIDILIDDGGHSMNQQITSFNYLFPHMRVGGLYFLEDLETSYKPNYGGGYKGNTTVEYIKDLLDNLNGHGPEGPVSDLIASIDCQKELCLFVRGEKRPSKAKPWWQ</sequence>
<dbReference type="KEGG" id="acan:ACA1_266850"/>
<dbReference type="OrthoDB" id="407477at2759"/>